<protein>
    <submittedName>
        <fullName evidence="1">Uncharacterized protein</fullName>
    </submittedName>
</protein>
<gene>
    <name evidence="1" type="ORF">BOLC3T17812H</name>
</gene>
<evidence type="ECO:0000313" key="1">
    <source>
        <dbReference type="EMBL" id="VDC94470.1"/>
    </source>
</evidence>
<name>A0A3P6B9C7_BRAOL</name>
<sequence length="77" mass="9163">MFGLLKKSKPLQDDVYFPFKTIVEKKQLIFDKRQFVSNEFDFVQKQRKRENRSNDEKWVEVVIVPSPKPREATVCSA</sequence>
<organism evidence="1">
    <name type="scientific">Brassica oleracea</name>
    <name type="common">Wild cabbage</name>
    <dbReference type="NCBI Taxonomy" id="3712"/>
    <lineage>
        <taxon>Eukaryota</taxon>
        <taxon>Viridiplantae</taxon>
        <taxon>Streptophyta</taxon>
        <taxon>Embryophyta</taxon>
        <taxon>Tracheophyta</taxon>
        <taxon>Spermatophyta</taxon>
        <taxon>Magnoliopsida</taxon>
        <taxon>eudicotyledons</taxon>
        <taxon>Gunneridae</taxon>
        <taxon>Pentapetalae</taxon>
        <taxon>rosids</taxon>
        <taxon>malvids</taxon>
        <taxon>Brassicales</taxon>
        <taxon>Brassicaceae</taxon>
        <taxon>Brassiceae</taxon>
        <taxon>Brassica</taxon>
    </lineage>
</organism>
<accession>A0A3P6B9C7</accession>
<dbReference type="EMBL" id="LR031872">
    <property type="protein sequence ID" value="VDC94470.1"/>
    <property type="molecule type" value="Genomic_DNA"/>
</dbReference>
<dbReference type="AlphaFoldDB" id="A0A3P6B9C7"/>
<proteinExistence type="predicted"/>
<reference evidence="1" key="1">
    <citation type="submission" date="2018-11" db="EMBL/GenBank/DDBJ databases">
        <authorList>
            <consortium name="Genoscope - CEA"/>
            <person name="William W."/>
        </authorList>
    </citation>
    <scope>NUCLEOTIDE SEQUENCE</scope>
</reference>